<name>A0AAN9TL47_9HEMI</name>
<sequence>MYRTRVQESKRPPMRNPRKSGTEVEQPGTSTRVARGGQGSRIIHSQQGRSSTAASSSSSEKRPTFNAPSTRHPQIRA</sequence>
<feature type="compositionally biased region" description="Polar residues" evidence="1">
    <location>
        <begin position="66"/>
        <end position="77"/>
    </location>
</feature>
<feature type="region of interest" description="Disordered" evidence="1">
    <location>
        <begin position="1"/>
        <end position="77"/>
    </location>
</feature>
<reference evidence="2 3" key="1">
    <citation type="submission" date="2024-03" db="EMBL/GenBank/DDBJ databases">
        <title>Adaptation during the transition from Ophiocordyceps entomopathogen to insect associate is accompanied by gene loss and intensified selection.</title>
        <authorList>
            <person name="Ward C.M."/>
            <person name="Onetto C.A."/>
            <person name="Borneman A.R."/>
        </authorList>
    </citation>
    <scope>NUCLEOTIDE SEQUENCE [LARGE SCALE GENOMIC DNA]</scope>
    <source>
        <strain evidence="2">AWRI1</strain>
        <tissue evidence="2">Single Adult Female</tissue>
    </source>
</reference>
<keyword evidence="3" id="KW-1185">Reference proteome</keyword>
<organism evidence="2 3">
    <name type="scientific">Parthenolecanium corni</name>
    <dbReference type="NCBI Taxonomy" id="536013"/>
    <lineage>
        <taxon>Eukaryota</taxon>
        <taxon>Metazoa</taxon>
        <taxon>Ecdysozoa</taxon>
        <taxon>Arthropoda</taxon>
        <taxon>Hexapoda</taxon>
        <taxon>Insecta</taxon>
        <taxon>Pterygota</taxon>
        <taxon>Neoptera</taxon>
        <taxon>Paraneoptera</taxon>
        <taxon>Hemiptera</taxon>
        <taxon>Sternorrhyncha</taxon>
        <taxon>Coccoidea</taxon>
        <taxon>Coccidae</taxon>
        <taxon>Parthenolecanium</taxon>
    </lineage>
</organism>
<dbReference type="AlphaFoldDB" id="A0AAN9TL47"/>
<gene>
    <name evidence="2" type="ORF">V9T40_001670</name>
</gene>
<dbReference type="EMBL" id="JBBCAQ010000019">
    <property type="protein sequence ID" value="KAK7595237.1"/>
    <property type="molecule type" value="Genomic_DNA"/>
</dbReference>
<dbReference type="Proteomes" id="UP001367676">
    <property type="component" value="Unassembled WGS sequence"/>
</dbReference>
<protein>
    <submittedName>
        <fullName evidence="2">Uncharacterized protein</fullName>
    </submittedName>
</protein>
<proteinExistence type="predicted"/>
<evidence type="ECO:0000256" key="1">
    <source>
        <dbReference type="SAM" id="MobiDB-lite"/>
    </source>
</evidence>
<evidence type="ECO:0000313" key="3">
    <source>
        <dbReference type="Proteomes" id="UP001367676"/>
    </source>
</evidence>
<feature type="compositionally biased region" description="Basic and acidic residues" evidence="1">
    <location>
        <begin position="1"/>
        <end position="11"/>
    </location>
</feature>
<accession>A0AAN9TL47</accession>
<comment type="caution">
    <text evidence="2">The sequence shown here is derived from an EMBL/GenBank/DDBJ whole genome shotgun (WGS) entry which is preliminary data.</text>
</comment>
<evidence type="ECO:0000313" key="2">
    <source>
        <dbReference type="EMBL" id="KAK7595237.1"/>
    </source>
</evidence>